<protein>
    <submittedName>
        <fullName evidence="1">Uncharacterized protein</fullName>
    </submittedName>
</protein>
<name>A0A419VWJ8_9BACT</name>
<gene>
    <name evidence="1" type="ORF">BC643_4139</name>
</gene>
<dbReference type="AlphaFoldDB" id="A0A419VWJ8"/>
<evidence type="ECO:0000313" key="2">
    <source>
        <dbReference type="Proteomes" id="UP000283387"/>
    </source>
</evidence>
<accession>A0A419VWJ8</accession>
<reference evidence="1 2" key="1">
    <citation type="submission" date="2018-09" db="EMBL/GenBank/DDBJ databases">
        <title>Genomic Encyclopedia of Archaeal and Bacterial Type Strains, Phase II (KMG-II): from individual species to whole genera.</title>
        <authorList>
            <person name="Goeker M."/>
        </authorList>
    </citation>
    <scope>NUCLEOTIDE SEQUENCE [LARGE SCALE GENOMIC DNA]</scope>
    <source>
        <strain evidence="1 2">DSM 27148</strain>
    </source>
</reference>
<dbReference type="OrthoDB" id="1125139at2"/>
<dbReference type="Proteomes" id="UP000283387">
    <property type="component" value="Unassembled WGS sequence"/>
</dbReference>
<dbReference type="EMBL" id="RAPN01000004">
    <property type="protein sequence ID" value="RKD86446.1"/>
    <property type="molecule type" value="Genomic_DNA"/>
</dbReference>
<evidence type="ECO:0000313" key="1">
    <source>
        <dbReference type="EMBL" id="RKD86446.1"/>
    </source>
</evidence>
<organism evidence="1 2">
    <name type="scientific">Mangrovibacterium diazotrophicum</name>
    <dbReference type="NCBI Taxonomy" id="1261403"/>
    <lineage>
        <taxon>Bacteria</taxon>
        <taxon>Pseudomonadati</taxon>
        <taxon>Bacteroidota</taxon>
        <taxon>Bacteroidia</taxon>
        <taxon>Marinilabiliales</taxon>
        <taxon>Prolixibacteraceae</taxon>
        <taxon>Mangrovibacterium</taxon>
    </lineage>
</organism>
<keyword evidence="2" id="KW-1185">Reference proteome</keyword>
<sequence>MKLLNFTEGKGARRGVNEDIIQLVSCPTNGSVCTQNLCEINRLLSTAQQSRFTKEYGRSIYKMKEALAVADDIKVERCANCAALFRKTILSSMDNVKEELEEMSKGYFKTRYRESYKQVSVMVAELKQSRSLA</sequence>
<comment type="caution">
    <text evidence="1">The sequence shown here is derived from an EMBL/GenBank/DDBJ whole genome shotgun (WGS) entry which is preliminary data.</text>
</comment>
<dbReference type="RefSeq" id="WP_120275144.1">
    <property type="nucleotide sequence ID" value="NZ_RAPN01000004.1"/>
</dbReference>
<proteinExistence type="predicted"/>